<accession>A0ABU4XAM7</accession>
<dbReference type="EMBL" id="JAVIIZ010000001">
    <property type="protein sequence ID" value="MDX8471231.1"/>
    <property type="molecule type" value="Genomic_DNA"/>
</dbReference>
<evidence type="ECO:0008006" key="4">
    <source>
        <dbReference type="Google" id="ProtNLM"/>
    </source>
</evidence>
<comment type="caution">
    <text evidence="2">The sequence shown here is derived from an EMBL/GenBank/DDBJ whole genome shotgun (WGS) entry which is preliminary data.</text>
</comment>
<evidence type="ECO:0000256" key="1">
    <source>
        <dbReference type="SAM" id="MobiDB-lite"/>
    </source>
</evidence>
<feature type="region of interest" description="Disordered" evidence="1">
    <location>
        <begin position="57"/>
        <end position="79"/>
    </location>
</feature>
<gene>
    <name evidence="2" type="ORF">RFM27_04010</name>
</gene>
<dbReference type="RefSeq" id="WP_320265525.1">
    <property type="nucleotide sequence ID" value="NZ_JAVIIX010000001.1"/>
</dbReference>
<organism evidence="2 3">
    <name type="scientific">Mesorhizobium dulcispinae</name>
    <dbReference type="NCBI Taxonomy" id="3072316"/>
    <lineage>
        <taxon>Bacteria</taxon>
        <taxon>Pseudomonadati</taxon>
        <taxon>Pseudomonadota</taxon>
        <taxon>Alphaproteobacteria</taxon>
        <taxon>Hyphomicrobiales</taxon>
        <taxon>Phyllobacteriaceae</taxon>
        <taxon>Mesorhizobium</taxon>
    </lineage>
</organism>
<name>A0ABU4XAM7_9HYPH</name>
<dbReference type="Proteomes" id="UP001271780">
    <property type="component" value="Unassembled WGS sequence"/>
</dbReference>
<sequence>MAKLTYKIVEHDGGWAYMVGSTFSETFPTRQDALHAAEIASAEQQVAGTTDGIQYEDSEGVWHDELADGRDRPQTEVSD</sequence>
<evidence type="ECO:0000313" key="3">
    <source>
        <dbReference type="Proteomes" id="UP001271780"/>
    </source>
</evidence>
<feature type="compositionally biased region" description="Basic and acidic residues" evidence="1">
    <location>
        <begin position="60"/>
        <end position="79"/>
    </location>
</feature>
<protein>
    <recommendedName>
        <fullName evidence="4">DUF2188 domain-containing protein</fullName>
    </recommendedName>
</protein>
<evidence type="ECO:0000313" key="2">
    <source>
        <dbReference type="EMBL" id="MDX8471231.1"/>
    </source>
</evidence>
<proteinExistence type="predicted"/>
<keyword evidence="3" id="KW-1185">Reference proteome</keyword>
<reference evidence="2 3" key="1">
    <citation type="submission" date="2023-08" db="EMBL/GenBank/DDBJ databases">
        <title>Implementing the SeqCode for naming new Mesorhizobium species isolated from Vachellia karroo root nodules.</title>
        <authorList>
            <person name="Van Lill M."/>
        </authorList>
    </citation>
    <scope>NUCLEOTIDE SEQUENCE [LARGE SCALE GENOMIC DNA]</scope>
    <source>
        <strain evidence="2 3">VK23A</strain>
    </source>
</reference>